<keyword evidence="3" id="KW-1185">Reference proteome</keyword>
<sequence>MRCPHLILRDLVARGVHELLAPISREGREEDMFAYCLGLFLEYETEMSEDRDGLNLDTCLSGRGGSP</sequence>
<accession>A0A1J8Q549</accession>
<evidence type="ECO:0000313" key="3">
    <source>
        <dbReference type="Proteomes" id="UP000183567"/>
    </source>
</evidence>
<name>A0A1J8Q549_9AGAM</name>
<comment type="caution">
    <text evidence="2">The sequence shown here is derived from an EMBL/GenBank/DDBJ whole genome shotgun (WGS) entry which is preliminary data.</text>
</comment>
<proteinExistence type="predicted"/>
<evidence type="ECO:0000313" key="2">
    <source>
        <dbReference type="EMBL" id="OJA08424.1"/>
    </source>
</evidence>
<reference evidence="2 3" key="1">
    <citation type="submission" date="2016-03" db="EMBL/GenBank/DDBJ databases">
        <title>Comparative genomics of the ectomycorrhizal sister species Rhizopogon vinicolor and Rhizopogon vesiculosus (Basidiomycota: Boletales) reveals a divergence of the mating type B locus.</title>
        <authorList>
            <person name="Mujic A.B."/>
            <person name="Kuo A."/>
            <person name="Tritt A."/>
            <person name="Lipzen A."/>
            <person name="Chen C."/>
            <person name="Johnson J."/>
            <person name="Sharma A."/>
            <person name="Barry K."/>
            <person name="Grigoriev I.V."/>
            <person name="Spatafora J.W."/>
        </authorList>
    </citation>
    <scope>NUCLEOTIDE SEQUENCE [LARGE SCALE GENOMIC DNA]</scope>
    <source>
        <strain evidence="2 3">AM-OR11-056</strain>
    </source>
</reference>
<protein>
    <submittedName>
        <fullName evidence="2">Uncharacterized protein</fullName>
    </submittedName>
</protein>
<dbReference type="AlphaFoldDB" id="A0A1J8Q549"/>
<evidence type="ECO:0000256" key="1">
    <source>
        <dbReference type="SAM" id="MobiDB-lite"/>
    </source>
</evidence>
<dbReference type="Proteomes" id="UP000183567">
    <property type="component" value="Unassembled WGS sequence"/>
</dbReference>
<gene>
    <name evidence="2" type="ORF">AZE42_08312</name>
</gene>
<dbReference type="EMBL" id="LVVM01006305">
    <property type="protein sequence ID" value="OJA08424.1"/>
    <property type="molecule type" value="Genomic_DNA"/>
</dbReference>
<feature type="region of interest" description="Disordered" evidence="1">
    <location>
        <begin position="48"/>
        <end position="67"/>
    </location>
</feature>
<organism evidence="2 3">
    <name type="scientific">Rhizopogon vesiculosus</name>
    <dbReference type="NCBI Taxonomy" id="180088"/>
    <lineage>
        <taxon>Eukaryota</taxon>
        <taxon>Fungi</taxon>
        <taxon>Dikarya</taxon>
        <taxon>Basidiomycota</taxon>
        <taxon>Agaricomycotina</taxon>
        <taxon>Agaricomycetes</taxon>
        <taxon>Agaricomycetidae</taxon>
        <taxon>Boletales</taxon>
        <taxon>Suillineae</taxon>
        <taxon>Rhizopogonaceae</taxon>
        <taxon>Rhizopogon</taxon>
    </lineage>
</organism>